<dbReference type="KEGG" id="rva:Rvan_1238"/>
<keyword evidence="8" id="KW-1185">Reference proteome</keyword>
<dbReference type="GO" id="GO:0006352">
    <property type="term" value="P:DNA-templated transcription initiation"/>
    <property type="evidence" value="ECO:0007669"/>
    <property type="project" value="InterPro"/>
</dbReference>
<feature type="domain" description="RNA polymerase sigma factor 70 region 4 type 2" evidence="6">
    <location>
        <begin position="110"/>
        <end position="161"/>
    </location>
</feature>
<dbReference type="RefSeq" id="WP_013418907.1">
    <property type="nucleotide sequence ID" value="NC_014664.1"/>
</dbReference>
<name>E3I554_RHOVT</name>
<dbReference type="InterPro" id="IPR039425">
    <property type="entry name" value="RNA_pol_sigma-70-like"/>
</dbReference>
<dbReference type="PANTHER" id="PTHR43133">
    <property type="entry name" value="RNA POLYMERASE ECF-TYPE SIGMA FACTO"/>
    <property type="match status" value="1"/>
</dbReference>
<dbReference type="GO" id="GO:0003677">
    <property type="term" value="F:DNA binding"/>
    <property type="evidence" value="ECO:0007669"/>
    <property type="project" value="InterPro"/>
</dbReference>
<organism evidence="7 8">
    <name type="scientific">Rhodomicrobium vannielii (strain ATCC 17100 / DSM 162 / LMG 4299 / NCIMB 10020 / ATH 3.1.1)</name>
    <dbReference type="NCBI Taxonomy" id="648757"/>
    <lineage>
        <taxon>Bacteria</taxon>
        <taxon>Pseudomonadati</taxon>
        <taxon>Pseudomonadota</taxon>
        <taxon>Alphaproteobacteria</taxon>
        <taxon>Hyphomicrobiales</taxon>
        <taxon>Hyphomicrobiaceae</taxon>
        <taxon>Rhodomicrobium</taxon>
    </lineage>
</organism>
<dbReference type="Gene3D" id="1.10.10.10">
    <property type="entry name" value="Winged helix-like DNA-binding domain superfamily/Winged helix DNA-binding domain"/>
    <property type="match status" value="1"/>
</dbReference>
<dbReference type="Pfam" id="PF08281">
    <property type="entry name" value="Sigma70_r4_2"/>
    <property type="match status" value="1"/>
</dbReference>
<dbReference type="InterPro" id="IPR013325">
    <property type="entry name" value="RNA_pol_sigma_r2"/>
</dbReference>
<dbReference type="NCBIfam" id="TIGR02937">
    <property type="entry name" value="sigma70-ECF"/>
    <property type="match status" value="1"/>
</dbReference>
<reference evidence="8" key="1">
    <citation type="journal article" date="2011" name="J. Bacteriol.">
        <title>Genome sequences of eight morphologically diverse alphaproteobacteria.</title>
        <authorList>
            <consortium name="US DOE Joint Genome Institute"/>
            <person name="Brown P.J."/>
            <person name="Kysela D.T."/>
            <person name="Buechlein A."/>
            <person name="Hemmerich C."/>
            <person name="Brun Y.V."/>
        </authorList>
    </citation>
    <scope>NUCLEOTIDE SEQUENCE [LARGE SCALE GENOMIC DNA]</scope>
    <source>
        <strain evidence="8">ATCC 17100 / ATH 3.1.1 / DSM 162 / LMG 4299</strain>
    </source>
</reference>
<dbReference type="InterPro" id="IPR014284">
    <property type="entry name" value="RNA_pol_sigma-70_dom"/>
</dbReference>
<feature type="domain" description="RNA polymerase sigma-70 region 2" evidence="5">
    <location>
        <begin position="11"/>
        <end position="76"/>
    </location>
</feature>
<evidence type="ECO:0000256" key="4">
    <source>
        <dbReference type="ARBA" id="ARBA00023163"/>
    </source>
</evidence>
<dbReference type="OrthoDB" id="9794372at2"/>
<protein>
    <submittedName>
        <fullName evidence="7">RNA polymerase, sigma-24 subunit, ECF subfamily</fullName>
    </submittedName>
</protein>
<dbReference type="STRING" id="648757.Rvan_1238"/>
<evidence type="ECO:0000259" key="6">
    <source>
        <dbReference type="Pfam" id="PF08281"/>
    </source>
</evidence>
<dbReference type="Gene3D" id="1.10.1740.10">
    <property type="match status" value="1"/>
</dbReference>
<keyword evidence="2" id="KW-0805">Transcription regulation</keyword>
<dbReference type="InterPro" id="IPR013249">
    <property type="entry name" value="RNA_pol_sigma70_r4_t2"/>
</dbReference>
<dbReference type="Proteomes" id="UP000001399">
    <property type="component" value="Chromosome"/>
</dbReference>
<dbReference type="PANTHER" id="PTHR43133:SF63">
    <property type="entry name" value="RNA POLYMERASE SIGMA FACTOR FECI-RELATED"/>
    <property type="match status" value="1"/>
</dbReference>
<evidence type="ECO:0000313" key="8">
    <source>
        <dbReference type="Proteomes" id="UP000001399"/>
    </source>
</evidence>
<dbReference type="GO" id="GO:0016987">
    <property type="term" value="F:sigma factor activity"/>
    <property type="evidence" value="ECO:0007669"/>
    <property type="project" value="UniProtKB-KW"/>
</dbReference>
<evidence type="ECO:0000313" key="7">
    <source>
        <dbReference type="EMBL" id="ADP70504.1"/>
    </source>
</evidence>
<keyword evidence="3" id="KW-0731">Sigma factor</keyword>
<sequence length="168" mass="18344">MTIDHFGIAALYSNEQARLKRKLQRRGLSASSADDAVQDAFVRLLRLSGADIQDKRAYINRVAETVASNTMRGTRRGAAVIDPRAEVDDNVADAAPLADAKIISQEQIAALEAAISELPARCREVLLLHKYEGLSYAEIAAHLGIAKNTVMVHMVKALGRLRACLQEH</sequence>
<dbReference type="CDD" id="cd06171">
    <property type="entry name" value="Sigma70_r4"/>
    <property type="match status" value="1"/>
</dbReference>
<keyword evidence="4" id="KW-0804">Transcription</keyword>
<evidence type="ECO:0000259" key="5">
    <source>
        <dbReference type="Pfam" id="PF04542"/>
    </source>
</evidence>
<dbReference type="eggNOG" id="COG1595">
    <property type="taxonomic scope" value="Bacteria"/>
</dbReference>
<dbReference type="Pfam" id="PF04542">
    <property type="entry name" value="Sigma70_r2"/>
    <property type="match status" value="1"/>
</dbReference>
<dbReference type="InterPro" id="IPR007627">
    <property type="entry name" value="RNA_pol_sigma70_r2"/>
</dbReference>
<dbReference type="SUPFAM" id="SSF88659">
    <property type="entry name" value="Sigma3 and sigma4 domains of RNA polymerase sigma factors"/>
    <property type="match status" value="1"/>
</dbReference>
<dbReference type="InterPro" id="IPR036388">
    <property type="entry name" value="WH-like_DNA-bd_sf"/>
</dbReference>
<accession>E3I554</accession>
<gene>
    <name evidence="7" type="ordered locus">Rvan_1238</name>
</gene>
<evidence type="ECO:0000256" key="1">
    <source>
        <dbReference type="ARBA" id="ARBA00010641"/>
    </source>
</evidence>
<proteinExistence type="inferred from homology"/>
<dbReference type="EMBL" id="CP002292">
    <property type="protein sequence ID" value="ADP70504.1"/>
    <property type="molecule type" value="Genomic_DNA"/>
</dbReference>
<evidence type="ECO:0000256" key="3">
    <source>
        <dbReference type="ARBA" id="ARBA00023082"/>
    </source>
</evidence>
<evidence type="ECO:0000256" key="2">
    <source>
        <dbReference type="ARBA" id="ARBA00023015"/>
    </source>
</evidence>
<dbReference type="InterPro" id="IPR013324">
    <property type="entry name" value="RNA_pol_sigma_r3/r4-like"/>
</dbReference>
<dbReference type="HOGENOM" id="CLU_047691_12_2_5"/>
<comment type="similarity">
    <text evidence="1">Belongs to the sigma-70 factor family. ECF subfamily.</text>
</comment>
<dbReference type="SUPFAM" id="SSF88946">
    <property type="entry name" value="Sigma2 domain of RNA polymerase sigma factors"/>
    <property type="match status" value="1"/>
</dbReference>
<dbReference type="AlphaFoldDB" id="E3I554"/>